<dbReference type="Pfam" id="PF03460">
    <property type="entry name" value="NIR_SIR_ferr"/>
    <property type="match status" value="1"/>
</dbReference>
<dbReference type="InterPro" id="IPR045854">
    <property type="entry name" value="NO2/SO3_Rdtase_4Fe4S_sf"/>
</dbReference>
<evidence type="ECO:0000256" key="4">
    <source>
        <dbReference type="ARBA" id="ARBA00023002"/>
    </source>
</evidence>
<dbReference type="EMBL" id="BPQG01000006">
    <property type="protein sequence ID" value="GJD42788.1"/>
    <property type="molecule type" value="Genomic_DNA"/>
</dbReference>
<dbReference type="PANTHER" id="PTHR32439">
    <property type="entry name" value="FERREDOXIN--NITRITE REDUCTASE, CHLOROPLASTIC"/>
    <property type="match status" value="1"/>
</dbReference>
<evidence type="ECO:0000256" key="3">
    <source>
        <dbReference type="ARBA" id="ARBA00022723"/>
    </source>
</evidence>
<dbReference type="PANTHER" id="PTHR32439:SF9">
    <property type="entry name" value="BLR3264 PROTEIN"/>
    <property type="match status" value="1"/>
</dbReference>
<organism evidence="8 9">
    <name type="scientific">Methylobacterium cerastii</name>
    <dbReference type="NCBI Taxonomy" id="932741"/>
    <lineage>
        <taxon>Bacteria</taxon>
        <taxon>Pseudomonadati</taxon>
        <taxon>Pseudomonadota</taxon>
        <taxon>Alphaproteobacteria</taxon>
        <taxon>Hyphomicrobiales</taxon>
        <taxon>Methylobacteriaceae</taxon>
        <taxon>Methylobacterium</taxon>
    </lineage>
</organism>
<dbReference type="SUPFAM" id="SSF56014">
    <property type="entry name" value="Nitrite and sulphite reductase 4Fe-4S domain-like"/>
    <property type="match status" value="1"/>
</dbReference>
<dbReference type="InterPro" id="IPR006066">
    <property type="entry name" value="NO2/SO3_Rdtase_FeS/sirohaem_BS"/>
</dbReference>
<sequence>MSASRRVLPEASSRRGWCPSLARPMPTGDGLLARIHPPLGILTRAQLRAVADAARVFGNGHVDVTARANLQLRGVSEATRPGLVAALDAAGLGDVRADGGPQRLTLTSPLAGLAGEAIDVAGIARAIEAHGIAIAGLPPKTLVLIEGAGLDPAEIAADIHVRAVGPGVAVLGLAEVSGVAWVGTWDAERVAPAVAALLSRFAASGHRRVRDLSADARAEMVMALSANGATLFPPSSGEVRGKGAFSGEAPPFLPIEAPFGRCTVAMLVRLAQVADDLDADDIRVSPTRGFVLPVRGPRSQCRCDAAAELAAAGFVTAPDDPRRAVATCPGAPACASGSTPTGADAARLAEAFRPFAAAGLTAHVSGCAKGCAHPGRADLTLVARAGTYGVVLDGAPGDAPAWELTFDAALERVWRAKPGALAQAFGPSSLRRQPSAEQTIGTTI</sequence>
<protein>
    <submittedName>
        <fullName evidence="8">Sulfite reductase [ferredoxin]</fullName>
    </submittedName>
</protein>
<reference evidence="8 9" key="1">
    <citation type="journal article" date="2021" name="Front. Microbiol.">
        <title>Comprehensive Comparative Genomics and Phenotyping of Methylobacterium Species.</title>
        <authorList>
            <person name="Alessa O."/>
            <person name="Ogura Y."/>
            <person name="Fujitani Y."/>
            <person name="Takami H."/>
            <person name="Hayashi T."/>
            <person name="Sahin N."/>
            <person name="Tani A."/>
        </authorList>
    </citation>
    <scope>NUCLEOTIDE SEQUENCE [LARGE SCALE GENOMIC DNA]</scope>
    <source>
        <strain evidence="8 9">DSM 23679</strain>
    </source>
</reference>
<dbReference type="PROSITE" id="PS00365">
    <property type="entry name" value="NIR_SIR"/>
    <property type="match status" value="1"/>
</dbReference>
<evidence type="ECO:0000313" key="9">
    <source>
        <dbReference type="Proteomes" id="UP001055117"/>
    </source>
</evidence>
<gene>
    <name evidence="8" type="primary">sir_1</name>
    <name evidence="8" type="ORF">AFCDBAGC_0628</name>
</gene>
<dbReference type="RefSeq" id="WP_147761377.1">
    <property type="nucleotide sequence ID" value="NZ_BPQG01000006.1"/>
</dbReference>
<evidence type="ECO:0000313" key="8">
    <source>
        <dbReference type="EMBL" id="GJD42788.1"/>
    </source>
</evidence>
<keyword evidence="9" id="KW-1185">Reference proteome</keyword>
<dbReference type="InterPro" id="IPR036136">
    <property type="entry name" value="Nit/Sulf_reduc_fer-like_dom_sf"/>
</dbReference>
<dbReference type="InterPro" id="IPR005117">
    <property type="entry name" value="NiRdtase/SiRdtase_haem-b_fer"/>
</dbReference>
<evidence type="ECO:0000256" key="1">
    <source>
        <dbReference type="ARBA" id="ARBA00022485"/>
    </source>
</evidence>
<dbReference type="InterPro" id="IPR051329">
    <property type="entry name" value="NIR_SIR_4Fe-4S"/>
</dbReference>
<dbReference type="Proteomes" id="UP001055117">
    <property type="component" value="Unassembled WGS sequence"/>
</dbReference>
<keyword evidence="5" id="KW-0408">Iron</keyword>
<keyword evidence="2" id="KW-0349">Heme</keyword>
<name>A0ABQ4QC57_9HYPH</name>
<accession>A0ABQ4QC57</accession>
<evidence type="ECO:0000256" key="5">
    <source>
        <dbReference type="ARBA" id="ARBA00023004"/>
    </source>
</evidence>
<comment type="caution">
    <text evidence="8">The sequence shown here is derived from an EMBL/GenBank/DDBJ whole genome shotgun (WGS) entry which is preliminary data.</text>
</comment>
<feature type="domain" description="Nitrite/Sulfite reductase ferredoxin-like" evidence="7">
    <location>
        <begin position="24"/>
        <end position="89"/>
    </location>
</feature>
<evidence type="ECO:0000256" key="6">
    <source>
        <dbReference type="ARBA" id="ARBA00023014"/>
    </source>
</evidence>
<keyword evidence="1" id="KW-0004">4Fe-4S</keyword>
<evidence type="ECO:0000256" key="2">
    <source>
        <dbReference type="ARBA" id="ARBA00022617"/>
    </source>
</evidence>
<dbReference type="Gene3D" id="3.90.480.10">
    <property type="entry name" value="Sulfite Reductase Hemoprotein,Domain 2"/>
    <property type="match status" value="1"/>
</dbReference>
<evidence type="ECO:0000259" key="7">
    <source>
        <dbReference type="Pfam" id="PF03460"/>
    </source>
</evidence>
<keyword evidence="6" id="KW-0411">Iron-sulfur</keyword>
<keyword evidence="3" id="KW-0479">Metal-binding</keyword>
<dbReference type="Gene3D" id="3.30.413.10">
    <property type="entry name" value="Sulfite Reductase Hemoprotein, domain 1"/>
    <property type="match status" value="2"/>
</dbReference>
<keyword evidence="4" id="KW-0560">Oxidoreductase</keyword>
<proteinExistence type="predicted"/>
<dbReference type="SUPFAM" id="SSF55124">
    <property type="entry name" value="Nitrite/Sulfite reductase N-terminal domain-like"/>
    <property type="match status" value="2"/>
</dbReference>